<sequence length="91" mass="9411">MPIRTCVGCRRTDDQASLVRVARGAAGGVVVSRTAPGRGAWLHPGCGAAALKRRAIPRALRLPVSESAALAEVVAQVDALGPAWAFRPPSD</sequence>
<evidence type="ECO:0000313" key="2">
    <source>
        <dbReference type="EMBL" id="TBT84299.1"/>
    </source>
</evidence>
<evidence type="ECO:0000313" key="3">
    <source>
        <dbReference type="Proteomes" id="UP000292373"/>
    </source>
</evidence>
<dbReference type="Pfam" id="PF04296">
    <property type="entry name" value="YlxR"/>
    <property type="match status" value="1"/>
</dbReference>
<dbReference type="AlphaFoldDB" id="A0A4V2JSF0"/>
<dbReference type="EMBL" id="SDMQ01000008">
    <property type="protein sequence ID" value="TBT84299.1"/>
    <property type="molecule type" value="Genomic_DNA"/>
</dbReference>
<dbReference type="InterPro" id="IPR007393">
    <property type="entry name" value="YlxR_dom"/>
</dbReference>
<protein>
    <submittedName>
        <fullName evidence="2">YlxR family protein</fullName>
    </submittedName>
</protein>
<dbReference type="RefSeq" id="WP_131168228.1">
    <property type="nucleotide sequence ID" value="NZ_SDMQ01000008.1"/>
</dbReference>
<keyword evidence="3" id="KW-1185">Reference proteome</keyword>
<reference evidence="2 3" key="1">
    <citation type="submission" date="2019-01" db="EMBL/GenBank/DDBJ databases">
        <title>Lactibacter flavus gen. nov., sp. nov., a novel bacterium of the family Propionibacteriaceae isolated from raw milk and dairy products.</title>
        <authorList>
            <person name="Huptas C."/>
            <person name="Wenning M."/>
            <person name="Breitenwieser F."/>
            <person name="Doll E."/>
            <person name="Von Neubeck M."/>
            <person name="Busse H.-J."/>
            <person name="Scherer S."/>
        </authorList>
    </citation>
    <scope>NUCLEOTIDE SEQUENCE [LARGE SCALE GENOMIC DNA]</scope>
    <source>
        <strain evidence="2 3">KCTC 33808</strain>
    </source>
</reference>
<proteinExistence type="predicted"/>
<dbReference type="SUPFAM" id="SSF64376">
    <property type="entry name" value="YlxR-like"/>
    <property type="match status" value="1"/>
</dbReference>
<dbReference type="Gene3D" id="3.30.1230.10">
    <property type="entry name" value="YlxR-like"/>
    <property type="match status" value="1"/>
</dbReference>
<gene>
    <name evidence="2" type="ORF">ET989_09125</name>
</gene>
<dbReference type="InterPro" id="IPR037465">
    <property type="entry name" value="YlxR"/>
</dbReference>
<feature type="domain" description="YlxR" evidence="1">
    <location>
        <begin position="4"/>
        <end position="67"/>
    </location>
</feature>
<accession>A0A4V2JSF0</accession>
<dbReference type="PANTHER" id="PTHR34215:SF1">
    <property type="entry name" value="YLXR DOMAIN-CONTAINING PROTEIN"/>
    <property type="match status" value="1"/>
</dbReference>
<organism evidence="2 3">
    <name type="scientific">Propioniciclava sinopodophylli</name>
    <dbReference type="NCBI Taxonomy" id="1837344"/>
    <lineage>
        <taxon>Bacteria</taxon>
        <taxon>Bacillati</taxon>
        <taxon>Actinomycetota</taxon>
        <taxon>Actinomycetes</taxon>
        <taxon>Propionibacteriales</taxon>
        <taxon>Propionibacteriaceae</taxon>
        <taxon>Propioniciclava</taxon>
    </lineage>
</organism>
<dbReference type="OrthoDB" id="5244965at2"/>
<comment type="caution">
    <text evidence="2">The sequence shown here is derived from an EMBL/GenBank/DDBJ whole genome shotgun (WGS) entry which is preliminary data.</text>
</comment>
<name>A0A4V2JSF0_9ACTN</name>
<dbReference type="InterPro" id="IPR035931">
    <property type="entry name" value="YlxR-like_sf"/>
</dbReference>
<dbReference type="Proteomes" id="UP000292373">
    <property type="component" value="Unassembled WGS sequence"/>
</dbReference>
<evidence type="ECO:0000259" key="1">
    <source>
        <dbReference type="Pfam" id="PF04296"/>
    </source>
</evidence>
<dbReference type="PANTHER" id="PTHR34215">
    <property type="entry name" value="BLL0784 PROTEIN"/>
    <property type="match status" value="1"/>
</dbReference>